<evidence type="ECO:0000259" key="9">
    <source>
        <dbReference type="PROSITE" id="PS50850"/>
    </source>
</evidence>
<keyword evidence="8" id="KW-0997">Cell inner membrane</keyword>
<comment type="subcellular location">
    <subcellularLocation>
        <location evidence="8">Cell inner membrane</location>
        <topology evidence="8">Multi-pass membrane protein</topology>
    </subcellularLocation>
    <subcellularLocation>
        <location evidence="1">Cell membrane</location>
        <topology evidence="1">Multi-pass membrane protein</topology>
    </subcellularLocation>
</comment>
<dbReference type="Pfam" id="PF07690">
    <property type="entry name" value="MFS_1"/>
    <property type="match status" value="1"/>
</dbReference>
<keyword evidence="4" id="KW-1003">Cell membrane</keyword>
<keyword evidence="7 8" id="KW-0472">Membrane</keyword>
<protein>
    <recommendedName>
        <fullName evidence="8">Bcr/CflA family efflux transporter</fullName>
    </recommendedName>
</protein>
<sequence length="400" mass="42453">MRPWILTLLLAGLAMVGPFATDTYLPSFAGLAQHFAVSPLMVQQTLSVYLFAYALMTLFYGTLSDSFGRRPVILFSLLLFCAASAGAAMAQTFGQLLLFRGLQGLSAGAGMVVGQAIVRDSLQGPAAQRMLAHVMMVFGVAPAIAPVIGGWLQVLSGWRASFAFVLAIGLLLLLACARLLPESLPPAARHPFHAGAILQRFGTALRNRAFVLRSVAIGTLFGSFALYVASAASFVMGVLKLPATAFGWLFVPMIGGFVIGSALSARLAHSHSAAAMIRGGFGLMACAVLANLAYTWHFEASVPWAVLPIFAYTFGLALVLPPMTVQTLELYPHMRGLAASLQNFVQMMIFALVSAFVAPLLFHSACLLAAGMGTGMVVSWICWRLAAPARTPAVLAPYHE</sequence>
<dbReference type="InterPro" id="IPR011701">
    <property type="entry name" value="MFS"/>
</dbReference>
<evidence type="ECO:0000313" key="10">
    <source>
        <dbReference type="EMBL" id="TWI66570.1"/>
    </source>
</evidence>
<dbReference type="InterPro" id="IPR020846">
    <property type="entry name" value="MFS_dom"/>
</dbReference>
<keyword evidence="11" id="KW-1185">Reference proteome</keyword>
<feature type="transmembrane region" description="Helical" evidence="8">
    <location>
        <begin position="302"/>
        <end position="323"/>
    </location>
</feature>
<evidence type="ECO:0000256" key="2">
    <source>
        <dbReference type="ARBA" id="ARBA00006236"/>
    </source>
</evidence>
<dbReference type="GO" id="GO:0042910">
    <property type="term" value="F:xenobiotic transmembrane transporter activity"/>
    <property type="evidence" value="ECO:0007669"/>
    <property type="project" value="InterPro"/>
</dbReference>
<accession>A0A562RDU7</accession>
<dbReference type="PROSITE" id="PS50850">
    <property type="entry name" value="MFS"/>
    <property type="match status" value="1"/>
</dbReference>
<evidence type="ECO:0000256" key="6">
    <source>
        <dbReference type="ARBA" id="ARBA00022989"/>
    </source>
</evidence>
<evidence type="ECO:0000256" key="7">
    <source>
        <dbReference type="ARBA" id="ARBA00023136"/>
    </source>
</evidence>
<organism evidence="10 11">
    <name type="scientific">Pseudoduganella lurida</name>
    <dbReference type="NCBI Taxonomy" id="1036180"/>
    <lineage>
        <taxon>Bacteria</taxon>
        <taxon>Pseudomonadati</taxon>
        <taxon>Pseudomonadota</taxon>
        <taxon>Betaproteobacteria</taxon>
        <taxon>Burkholderiales</taxon>
        <taxon>Oxalobacteraceae</taxon>
        <taxon>Telluria group</taxon>
        <taxon>Pseudoduganella</taxon>
    </lineage>
</organism>
<evidence type="ECO:0000256" key="8">
    <source>
        <dbReference type="RuleBase" id="RU365088"/>
    </source>
</evidence>
<dbReference type="InterPro" id="IPR036259">
    <property type="entry name" value="MFS_trans_sf"/>
</dbReference>
<dbReference type="NCBIfam" id="TIGR00710">
    <property type="entry name" value="efflux_Bcr_CflA"/>
    <property type="match status" value="1"/>
</dbReference>
<dbReference type="Gene3D" id="1.20.1720.10">
    <property type="entry name" value="Multidrug resistance protein D"/>
    <property type="match status" value="1"/>
</dbReference>
<dbReference type="PANTHER" id="PTHR43124">
    <property type="entry name" value="PURINE EFFLUX PUMP PBUE"/>
    <property type="match status" value="1"/>
</dbReference>
<dbReference type="InterPro" id="IPR004812">
    <property type="entry name" value="Efflux_drug-R_Bcr/CmlA"/>
</dbReference>
<feature type="transmembrane region" description="Helical" evidence="8">
    <location>
        <begin position="158"/>
        <end position="180"/>
    </location>
</feature>
<dbReference type="GO" id="GO:1990961">
    <property type="term" value="P:xenobiotic detoxification by transmembrane export across the plasma membrane"/>
    <property type="evidence" value="ECO:0007669"/>
    <property type="project" value="InterPro"/>
</dbReference>
<dbReference type="EMBL" id="VLLB01000003">
    <property type="protein sequence ID" value="TWI66570.1"/>
    <property type="molecule type" value="Genomic_DNA"/>
</dbReference>
<dbReference type="Proteomes" id="UP000318431">
    <property type="component" value="Unassembled WGS sequence"/>
</dbReference>
<evidence type="ECO:0000256" key="3">
    <source>
        <dbReference type="ARBA" id="ARBA00022448"/>
    </source>
</evidence>
<feature type="domain" description="Major facilitator superfamily (MFS) profile" evidence="9">
    <location>
        <begin position="6"/>
        <end position="391"/>
    </location>
</feature>
<dbReference type="InterPro" id="IPR050189">
    <property type="entry name" value="MFS_Efflux_Transporters"/>
</dbReference>
<name>A0A562RDU7_9BURK</name>
<evidence type="ECO:0000256" key="1">
    <source>
        <dbReference type="ARBA" id="ARBA00004651"/>
    </source>
</evidence>
<evidence type="ECO:0000256" key="4">
    <source>
        <dbReference type="ARBA" id="ARBA00022475"/>
    </source>
</evidence>
<keyword evidence="3 8" id="KW-0813">Transport</keyword>
<comment type="caution">
    <text evidence="10">The sequence shown here is derived from an EMBL/GenBank/DDBJ whole genome shotgun (WGS) entry which is preliminary data.</text>
</comment>
<feature type="transmembrane region" description="Helical" evidence="8">
    <location>
        <begin position="72"/>
        <end position="91"/>
    </location>
</feature>
<feature type="transmembrane region" description="Helical" evidence="8">
    <location>
        <begin position="245"/>
        <end position="263"/>
    </location>
</feature>
<feature type="transmembrane region" description="Helical" evidence="8">
    <location>
        <begin position="97"/>
        <end position="118"/>
    </location>
</feature>
<feature type="transmembrane region" description="Helical" evidence="8">
    <location>
        <begin position="42"/>
        <end position="60"/>
    </location>
</feature>
<feature type="transmembrane region" description="Helical" evidence="8">
    <location>
        <begin position="210"/>
        <end position="239"/>
    </location>
</feature>
<keyword evidence="6 8" id="KW-1133">Transmembrane helix</keyword>
<gene>
    <name evidence="10" type="ORF">IP91_02389</name>
</gene>
<proteinExistence type="inferred from homology"/>
<dbReference type="GO" id="GO:0005886">
    <property type="term" value="C:plasma membrane"/>
    <property type="evidence" value="ECO:0007669"/>
    <property type="project" value="UniProtKB-SubCell"/>
</dbReference>
<dbReference type="CDD" id="cd17320">
    <property type="entry name" value="MFS_MdfA_MDR_like"/>
    <property type="match status" value="1"/>
</dbReference>
<dbReference type="SUPFAM" id="SSF103473">
    <property type="entry name" value="MFS general substrate transporter"/>
    <property type="match status" value="1"/>
</dbReference>
<keyword evidence="5 8" id="KW-0812">Transmembrane</keyword>
<comment type="similarity">
    <text evidence="2 8">Belongs to the major facilitator superfamily. Bcr/CmlA family.</text>
</comment>
<comment type="caution">
    <text evidence="8">Lacks conserved residue(s) required for the propagation of feature annotation.</text>
</comment>
<feature type="transmembrane region" description="Helical" evidence="8">
    <location>
        <begin position="275"/>
        <end position="296"/>
    </location>
</feature>
<evidence type="ECO:0000256" key="5">
    <source>
        <dbReference type="ARBA" id="ARBA00022692"/>
    </source>
</evidence>
<dbReference type="AlphaFoldDB" id="A0A562RDU7"/>
<dbReference type="RefSeq" id="WP_229474289.1">
    <property type="nucleotide sequence ID" value="NZ_VLLB01000003.1"/>
</dbReference>
<evidence type="ECO:0000313" key="11">
    <source>
        <dbReference type="Proteomes" id="UP000318431"/>
    </source>
</evidence>
<reference evidence="10 11" key="1">
    <citation type="journal article" date="2015" name="Stand. Genomic Sci.">
        <title>Genomic Encyclopedia of Bacterial and Archaeal Type Strains, Phase III: the genomes of soil and plant-associated and newly described type strains.</title>
        <authorList>
            <person name="Whitman W.B."/>
            <person name="Woyke T."/>
            <person name="Klenk H.P."/>
            <person name="Zhou Y."/>
            <person name="Lilburn T.G."/>
            <person name="Beck B.J."/>
            <person name="De Vos P."/>
            <person name="Vandamme P."/>
            <person name="Eisen J.A."/>
            <person name="Garrity G."/>
            <person name="Hugenholtz P."/>
            <person name="Kyrpides N.C."/>
        </authorList>
    </citation>
    <scope>NUCLEOTIDE SEQUENCE [LARGE SCALE GENOMIC DNA]</scope>
    <source>
        <strain evidence="10 11">CGMCC 1.10822</strain>
    </source>
</reference>
<feature type="transmembrane region" description="Helical" evidence="8">
    <location>
        <begin position="130"/>
        <end position="152"/>
    </location>
</feature>
<dbReference type="PANTHER" id="PTHR43124:SF3">
    <property type="entry name" value="CHLORAMPHENICOL EFFLUX PUMP RV0191"/>
    <property type="match status" value="1"/>
</dbReference>
<feature type="transmembrane region" description="Helical" evidence="8">
    <location>
        <begin position="344"/>
        <end position="362"/>
    </location>
</feature>